<keyword evidence="5" id="KW-0255">Endonuclease</keyword>
<gene>
    <name evidence="5" type="ORF">GTP69_28250</name>
</gene>
<dbReference type="CDD" id="cd17243">
    <property type="entry name" value="RMtype1_S_AchA6I-TRD2-CR2_like"/>
    <property type="match status" value="1"/>
</dbReference>
<organism evidence="5 6">
    <name type="scientific">Duganella levis</name>
    <dbReference type="NCBI Taxonomy" id="2692169"/>
    <lineage>
        <taxon>Bacteria</taxon>
        <taxon>Pseudomonadati</taxon>
        <taxon>Pseudomonadota</taxon>
        <taxon>Betaproteobacteria</taxon>
        <taxon>Burkholderiales</taxon>
        <taxon>Oxalobacteraceae</taxon>
        <taxon>Telluria group</taxon>
        <taxon>Duganella</taxon>
    </lineage>
</organism>
<dbReference type="Pfam" id="PF01420">
    <property type="entry name" value="Methylase_S"/>
    <property type="match status" value="2"/>
</dbReference>
<evidence type="ECO:0000256" key="3">
    <source>
        <dbReference type="ARBA" id="ARBA00023125"/>
    </source>
</evidence>
<keyword evidence="3" id="KW-0238">DNA-binding</keyword>
<protein>
    <submittedName>
        <fullName evidence="5">Restriction endonuclease subunit S</fullName>
    </submittedName>
</protein>
<dbReference type="RefSeq" id="WP_161057998.1">
    <property type="nucleotide sequence ID" value="NZ_WWCT01000035.1"/>
</dbReference>
<reference evidence="5 6" key="1">
    <citation type="submission" date="2019-12" db="EMBL/GenBank/DDBJ databases">
        <title>Novel species isolated from a subtropical stream in China.</title>
        <authorList>
            <person name="Lu H."/>
        </authorList>
    </citation>
    <scope>NUCLEOTIDE SEQUENCE [LARGE SCALE GENOMIC DNA]</scope>
    <source>
        <strain evidence="5 6">CY42W</strain>
    </source>
</reference>
<accession>A0ABW9W8I1</accession>
<comment type="similarity">
    <text evidence="1">Belongs to the type-I restriction system S methylase family.</text>
</comment>
<feature type="domain" description="Type I restriction modification DNA specificity" evidence="4">
    <location>
        <begin position="199"/>
        <end position="372"/>
    </location>
</feature>
<dbReference type="PANTHER" id="PTHR30408">
    <property type="entry name" value="TYPE-1 RESTRICTION ENZYME ECOKI SPECIFICITY PROTEIN"/>
    <property type="match status" value="1"/>
</dbReference>
<keyword evidence="5" id="KW-0378">Hydrolase</keyword>
<dbReference type="Proteomes" id="UP000642144">
    <property type="component" value="Unassembled WGS sequence"/>
</dbReference>
<dbReference type="EMBL" id="WWCT01000035">
    <property type="protein sequence ID" value="MYN30306.1"/>
    <property type="molecule type" value="Genomic_DNA"/>
</dbReference>
<keyword evidence="5" id="KW-0540">Nuclease</keyword>
<dbReference type="InterPro" id="IPR052021">
    <property type="entry name" value="Type-I_RS_S_subunit"/>
</dbReference>
<name>A0ABW9W8I1_9BURK</name>
<dbReference type="CDD" id="cd17267">
    <property type="entry name" value="RMtype1_S_EcoAO83I-TRD1-CR1_like"/>
    <property type="match status" value="1"/>
</dbReference>
<sequence length="391" mass="43126">MSNATPKRLGDLINLKRGYDLPESQRKPGPYPVISSAGISGYHNEYKVEGTGVVTGRYGTLGEMYYVEGKYWPHNTALYVTSFKGNDPKYIYYLLSCLGRIRTSDKSAVPGVNRNELHEMPVPAIDDKKLQGKIAAVLSALDAKIDCNNRINAELEVMAKTLYSYWFVQFDFPDDNGKPYKFSGGKMEYNPTLKRDIPKGWIGSSILAVADLLGGGTPTKTKAEYWGGDIPFFTPTDADGTIFKFSAADYITDAGLKGSSTKLFGKHTVFITARGSVGRLVLAGVDMAMNQSCYALRAKTGVSHVFLFFLAKELIHHLQVKSSGSVFNSIVSNDIELTNLAIPKGEIIKKFAAVVEPLFEKISNNTKENQRLVELRDWLLPMLMSGQVTIA</sequence>
<evidence type="ECO:0000256" key="2">
    <source>
        <dbReference type="ARBA" id="ARBA00022747"/>
    </source>
</evidence>
<keyword evidence="2" id="KW-0680">Restriction system</keyword>
<keyword evidence="6" id="KW-1185">Reference proteome</keyword>
<feature type="domain" description="Type I restriction modification DNA specificity" evidence="4">
    <location>
        <begin position="3"/>
        <end position="156"/>
    </location>
</feature>
<comment type="caution">
    <text evidence="5">The sequence shown here is derived from an EMBL/GenBank/DDBJ whole genome shotgun (WGS) entry which is preliminary data.</text>
</comment>
<proteinExistence type="inferred from homology"/>
<dbReference type="GO" id="GO:0004519">
    <property type="term" value="F:endonuclease activity"/>
    <property type="evidence" value="ECO:0007669"/>
    <property type="project" value="UniProtKB-KW"/>
</dbReference>
<dbReference type="Gene3D" id="1.10.287.1120">
    <property type="entry name" value="Bipartite methylase S protein"/>
    <property type="match status" value="1"/>
</dbReference>
<dbReference type="InterPro" id="IPR000055">
    <property type="entry name" value="Restrct_endonuc_typeI_TRD"/>
</dbReference>
<evidence type="ECO:0000256" key="1">
    <source>
        <dbReference type="ARBA" id="ARBA00010923"/>
    </source>
</evidence>
<evidence type="ECO:0000313" key="5">
    <source>
        <dbReference type="EMBL" id="MYN30306.1"/>
    </source>
</evidence>
<evidence type="ECO:0000259" key="4">
    <source>
        <dbReference type="Pfam" id="PF01420"/>
    </source>
</evidence>
<dbReference type="SUPFAM" id="SSF116734">
    <property type="entry name" value="DNA methylase specificity domain"/>
    <property type="match status" value="2"/>
</dbReference>
<evidence type="ECO:0000313" key="6">
    <source>
        <dbReference type="Proteomes" id="UP000642144"/>
    </source>
</evidence>
<dbReference type="PANTHER" id="PTHR30408:SF13">
    <property type="entry name" value="TYPE I RESTRICTION ENZYME HINDI SPECIFICITY SUBUNIT"/>
    <property type="match status" value="1"/>
</dbReference>
<dbReference type="InterPro" id="IPR044946">
    <property type="entry name" value="Restrct_endonuc_typeI_TRD_sf"/>
</dbReference>
<dbReference type="Gene3D" id="3.90.220.20">
    <property type="entry name" value="DNA methylase specificity domains"/>
    <property type="match status" value="2"/>
</dbReference>